<evidence type="ECO:0000256" key="2">
    <source>
        <dbReference type="ARBA" id="ARBA00022801"/>
    </source>
</evidence>
<dbReference type="Gene3D" id="3.40.50.1820">
    <property type="entry name" value="alpha/beta hydrolase"/>
    <property type="match status" value="1"/>
</dbReference>
<dbReference type="InterPro" id="IPR002018">
    <property type="entry name" value="CarbesteraseB"/>
</dbReference>
<keyword evidence="6" id="KW-1185">Reference proteome</keyword>
<name>A0A8S4PC30_OWEFU</name>
<reference evidence="5" key="1">
    <citation type="submission" date="2022-03" db="EMBL/GenBank/DDBJ databases">
        <authorList>
            <person name="Martin C."/>
        </authorList>
    </citation>
    <scope>NUCLEOTIDE SEQUENCE</scope>
</reference>
<dbReference type="OrthoDB" id="408631at2759"/>
<evidence type="ECO:0000256" key="3">
    <source>
        <dbReference type="RuleBase" id="RU361235"/>
    </source>
</evidence>
<dbReference type="Pfam" id="PF00135">
    <property type="entry name" value="COesterase"/>
    <property type="match status" value="1"/>
</dbReference>
<feature type="non-terminal residue" evidence="5">
    <location>
        <position position="312"/>
    </location>
</feature>
<dbReference type="SUPFAM" id="SSF53474">
    <property type="entry name" value="alpha/beta-Hydrolases"/>
    <property type="match status" value="1"/>
</dbReference>
<dbReference type="InterPro" id="IPR029058">
    <property type="entry name" value="AB_hydrolase_fold"/>
</dbReference>
<keyword evidence="2 3" id="KW-0378">Hydrolase</keyword>
<dbReference type="EC" id="3.1.1.-" evidence="3"/>
<comment type="similarity">
    <text evidence="1 3">Belongs to the type-B carboxylesterase/lipase family.</text>
</comment>
<dbReference type="PANTHER" id="PTHR11559">
    <property type="entry name" value="CARBOXYLESTERASE"/>
    <property type="match status" value="1"/>
</dbReference>
<feature type="domain" description="Carboxylesterase type B" evidence="4">
    <location>
        <begin position="2"/>
        <end position="311"/>
    </location>
</feature>
<evidence type="ECO:0000256" key="1">
    <source>
        <dbReference type="ARBA" id="ARBA00005964"/>
    </source>
</evidence>
<dbReference type="AlphaFoldDB" id="A0A8S4PC30"/>
<protein>
    <recommendedName>
        <fullName evidence="3">Carboxylic ester hydrolase</fullName>
        <ecNumber evidence="3">3.1.1.-</ecNumber>
    </recommendedName>
</protein>
<dbReference type="Proteomes" id="UP000749559">
    <property type="component" value="Unassembled WGS sequence"/>
</dbReference>
<evidence type="ECO:0000313" key="5">
    <source>
        <dbReference type="EMBL" id="CAH1790988.1"/>
    </source>
</evidence>
<feature type="non-terminal residue" evidence="5">
    <location>
        <position position="1"/>
    </location>
</feature>
<dbReference type="InterPro" id="IPR019826">
    <property type="entry name" value="Carboxylesterase_B_AS"/>
</dbReference>
<dbReference type="PROSITE" id="PS00122">
    <property type="entry name" value="CARBOXYLESTERASE_B_1"/>
    <property type="match status" value="1"/>
</dbReference>
<organism evidence="5 6">
    <name type="scientific">Owenia fusiformis</name>
    <name type="common">Polychaete worm</name>
    <dbReference type="NCBI Taxonomy" id="6347"/>
    <lineage>
        <taxon>Eukaryota</taxon>
        <taxon>Metazoa</taxon>
        <taxon>Spiralia</taxon>
        <taxon>Lophotrochozoa</taxon>
        <taxon>Annelida</taxon>
        <taxon>Polychaeta</taxon>
        <taxon>Sedentaria</taxon>
        <taxon>Canalipalpata</taxon>
        <taxon>Sabellida</taxon>
        <taxon>Oweniida</taxon>
        <taxon>Oweniidae</taxon>
        <taxon>Owenia</taxon>
    </lineage>
</organism>
<gene>
    <name evidence="5" type="ORF">OFUS_LOCUS16135</name>
</gene>
<evidence type="ECO:0000259" key="4">
    <source>
        <dbReference type="Pfam" id="PF00135"/>
    </source>
</evidence>
<evidence type="ECO:0000313" key="6">
    <source>
        <dbReference type="Proteomes" id="UP000749559"/>
    </source>
</evidence>
<dbReference type="GO" id="GO:0016787">
    <property type="term" value="F:hydrolase activity"/>
    <property type="evidence" value="ECO:0007669"/>
    <property type="project" value="UniProtKB-KW"/>
</dbReference>
<dbReference type="EMBL" id="CAIIXF020000008">
    <property type="protein sequence ID" value="CAH1790988.1"/>
    <property type="molecule type" value="Genomic_DNA"/>
</dbReference>
<dbReference type="InterPro" id="IPR050309">
    <property type="entry name" value="Type-B_Carboxylest/Lipase"/>
</dbReference>
<proteinExistence type="inferred from homology"/>
<comment type="caution">
    <text evidence="5">The sequence shown here is derived from an EMBL/GenBank/DDBJ whole genome shotgun (WGS) entry which is preliminary data.</text>
</comment>
<sequence length="312" mass="34277">VFTQTLNEKAKLPVMVWIHGGGFMLGSNRMYDGTVLASTGDVVIVTINYRLGPLGFLSTGDDDAPGNAGLLDQIQALKWVNENIASFGGDPKEVTIFGESAGGMSVMALSISPLAEGLFSRAIPQSGSVLYMEYLQPAGSGQYLNSELAKAVGCDSTAGNKELVACLRTTSTDDIINAKPPQGMWYWPFQPTYGDAFMPKTPNDMVKDAATKRRIRDINFMIGIMENEGYLLTGKNSFPHFTENKTKETLFQDYKPMLQMFTLPDPSDEEAYERLEKALIERFLPQKKPTEDELTLAIARMFGDSVLSIPVL</sequence>
<accession>A0A8S4PC30</accession>